<keyword evidence="2" id="KW-1185">Reference proteome</keyword>
<dbReference type="EMBL" id="JAACFV010000176">
    <property type="protein sequence ID" value="KAF7503475.1"/>
    <property type="molecule type" value="Genomic_DNA"/>
</dbReference>
<gene>
    <name evidence="1" type="ORF">GJ744_003704</name>
</gene>
<protein>
    <submittedName>
        <fullName evidence="1">Uncharacterized protein</fullName>
    </submittedName>
</protein>
<organism evidence="1 2">
    <name type="scientific">Endocarpon pusillum</name>
    <dbReference type="NCBI Taxonomy" id="364733"/>
    <lineage>
        <taxon>Eukaryota</taxon>
        <taxon>Fungi</taxon>
        <taxon>Dikarya</taxon>
        <taxon>Ascomycota</taxon>
        <taxon>Pezizomycotina</taxon>
        <taxon>Eurotiomycetes</taxon>
        <taxon>Chaetothyriomycetidae</taxon>
        <taxon>Verrucariales</taxon>
        <taxon>Verrucariaceae</taxon>
        <taxon>Endocarpon</taxon>
    </lineage>
</organism>
<evidence type="ECO:0000313" key="2">
    <source>
        <dbReference type="Proteomes" id="UP000606974"/>
    </source>
</evidence>
<accession>A0A8H7A6C9</accession>
<reference evidence="1" key="1">
    <citation type="submission" date="2020-02" db="EMBL/GenBank/DDBJ databases">
        <authorList>
            <person name="Palmer J.M."/>
        </authorList>
    </citation>
    <scope>NUCLEOTIDE SEQUENCE</scope>
    <source>
        <strain evidence="1">EPUS1.4</strain>
        <tissue evidence="1">Thallus</tissue>
    </source>
</reference>
<dbReference type="AlphaFoldDB" id="A0A8H7A6C9"/>
<sequence>MPDSILQTPAPEQYEDTRTSLLPDENRCIVGQRVLGRKKPFFFVNNGLNNSYAQRPLVRGIDQQVLGSWKSTSACVQGTASA</sequence>
<name>A0A8H7A6C9_9EURO</name>
<evidence type="ECO:0000313" key="1">
    <source>
        <dbReference type="EMBL" id="KAF7503475.1"/>
    </source>
</evidence>
<comment type="caution">
    <text evidence="1">The sequence shown here is derived from an EMBL/GenBank/DDBJ whole genome shotgun (WGS) entry which is preliminary data.</text>
</comment>
<dbReference type="Proteomes" id="UP000606974">
    <property type="component" value="Unassembled WGS sequence"/>
</dbReference>
<proteinExistence type="predicted"/>